<comment type="cofactor">
    <cofactor evidence="1">
        <name>[4Fe-4S] cluster</name>
        <dbReference type="ChEBI" id="CHEBI:49883"/>
    </cofactor>
</comment>
<dbReference type="CDD" id="cd01335">
    <property type="entry name" value="Radical_SAM"/>
    <property type="match status" value="1"/>
</dbReference>
<keyword evidence="4" id="KW-0408">Iron</keyword>
<dbReference type="PANTHER" id="PTHR43288:SF1">
    <property type="entry name" value="GLYCYL-RADICAL ENZYME ACTIVATING ENZYME MJ0021-RELATED"/>
    <property type="match status" value="1"/>
</dbReference>
<dbReference type="AlphaFoldDB" id="A0A5K7ZB08"/>
<evidence type="ECO:0000256" key="4">
    <source>
        <dbReference type="ARBA" id="ARBA00023004"/>
    </source>
</evidence>
<keyword evidence="3" id="KW-0479">Metal-binding</keyword>
<evidence type="ECO:0000313" key="7">
    <source>
        <dbReference type="EMBL" id="BBO75644.1"/>
    </source>
</evidence>
<proteinExistence type="predicted"/>
<dbReference type="GO" id="GO:0003824">
    <property type="term" value="F:catalytic activity"/>
    <property type="evidence" value="ECO:0007669"/>
    <property type="project" value="InterPro"/>
</dbReference>
<organism evidence="7 8">
    <name type="scientific">Desulfosarcina widdelii</name>
    <dbReference type="NCBI Taxonomy" id="947919"/>
    <lineage>
        <taxon>Bacteria</taxon>
        <taxon>Pseudomonadati</taxon>
        <taxon>Thermodesulfobacteriota</taxon>
        <taxon>Desulfobacteria</taxon>
        <taxon>Desulfobacterales</taxon>
        <taxon>Desulfosarcinaceae</taxon>
        <taxon>Desulfosarcina</taxon>
    </lineage>
</organism>
<dbReference type="InterPro" id="IPR040087">
    <property type="entry name" value="MJ0021-like"/>
</dbReference>
<dbReference type="SUPFAM" id="SSF102114">
    <property type="entry name" value="Radical SAM enzymes"/>
    <property type="match status" value="1"/>
</dbReference>
<keyword evidence="8" id="KW-1185">Reference proteome</keyword>
<dbReference type="InterPro" id="IPR013785">
    <property type="entry name" value="Aldolase_TIM"/>
</dbReference>
<name>A0A5K7ZB08_9BACT</name>
<evidence type="ECO:0000256" key="3">
    <source>
        <dbReference type="ARBA" id="ARBA00022723"/>
    </source>
</evidence>
<dbReference type="Proteomes" id="UP000427769">
    <property type="component" value="Chromosome"/>
</dbReference>
<dbReference type="KEGG" id="dwd:DSCW_30610"/>
<reference evidence="7 8" key="1">
    <citation type="submission" date="2019-11" db="EMBL/GenBank/DDBJ databases">
        <title>Comparative genomics of hydrocarbon-degrading Desulfosarcina strains.</title>
        <authorList>
            <person name="Watanabe M."/>
            <person name="Kojima H."/>
            <person name="Fukui M."/>
        </authorList>
    </citation>
    <scope>NUCLEOTIDE SEQUENCE [LARGE SCALE GENOMIC DNA]</scope>
    <source>
        <strain evidence="7 8">PP31</strain>
    </source>
</reference>
<dbReference type="Gene3D" id="3.20.20.70">
    <property type="entry name" value="Aldolase class I"/>
    <property type="match status" value="1"/>
</dbReference>
<dbReference type="PANTHER" id="PTHR43288">
    <property type="entry name" value="BIOTIN SYNTHASE-RELATED PROTEIN, RADICAL SAM SUPERFAMILY"/>
    <property type="match status" value="1"/>
</dbReference>
<sequence length="475" mass="52550">MGLIKYRENVDRNRQEYADVYDSMKWLRPEDAANAYRERESLIASISRFSGATWTCAGTKLFTHALSPGCLLCGQGAWSCLFVNGICNARCFYCPSSQDDSGPPVTNTLVFEKAADYADYVNRFNIQGVSFSGGEPFLSFDRVLAFLEAVKNRVDHPVYTWLYTNGILATPEKLFALRDGGLNEIRFDLSADRYRLDALERAVGVIPTVTVEIPAIPEDLSITKKIIADLASAGVGHLNLHQIRCTPYNYGKLAARGYTFLHGPKVTVLETELAALELIRYSRENSIELPINYCSHAYQHQFQAAGARRRCAGLIKAEYEDVTPTGHIRRLTIAGPEEAVANVAGTFASRDVAASLYSLSAKRDSLSFAAELWPLIDFSSIRLKLGYSQAVLRNGVSYRHSFKKIALDSGKTLVVERQTVQPGIWLEGEQIEALGRFIGNGRAELLNGQGAVELPDPLNGIRHLEAFIPGLSAYY</sequence>
<dbReference type="Pfam" id="PF04055">
    <property type="entry name" value="Radical_SAM"/>
    <property type="match status" value="1"/>
</dbReference>
<accession>A0A5K7ZB08</accession>
<dbReference type="GO" id="GO:0046872">
    <property type="term" value="F:metal ion binding"/>
    <property type="evidence" value="ECO:0007669"/>
    <property type="project" value="UniProtKB-KW"/>
</dbReference>
<feature type="domain" description="Radical SAM core" evidence="6">
    <location>
        <begin position="72"/>
        <end position="288"/>
    </location>
</feature>
<dbReference type="RefSeq" id="WP_231715756.1">
    <property type="nucleotide sequence ID" value="NZ_AP021875.1"/>
</dbReference>
<dbReference type="InterPro" id="IPR007197">
    <property type="entry name" value="rSAM"/>
</dbReference>
<evidence type="ECO:0000259" key="6">
    <source>
        <dbReference type="PROSITE" id="PS51918"/>
    </source>
</evidence>
<dbReference type="InterPro" id="IPR058240">
    <property type="entry name" value="rSAM_sf"/>
</dbReference>
<dbReference type="EMBL" id="AP021875">
    <property type="protein sequence ID" value="BBO75644.1"/>
    <property type="molecule type" value="Genomic_DNA"/>
</dbReference>
<evidence type="ECO:0000256" key="1">
    <source>
        <dbReference type="ARBA" id="ARBA00001966"/>
    </source>
</evidence>
<dbReference type="SFLD" id="SFLDG01108">
    <property type="entry name" value="Uncharacterised_Radical_SAM_Su"/>
    <property type="match status" value="1"/>
</dbReference>
<dbReference type="SFLD" id="SFLDS00029">
    <property type="entry name" value="Radical_SAM"/>
    <property type="match status" value="1"/>
</dbReference>
<evidence type="ECO:0000256" key="2">
    <source>
        <dbReference type="ARBA" id="ARBA00022691"/>
    </source>
</evidence>
<dbReference type="PROSITE" id="PS51918">
    <property type="entry name" value="RADICAL_SAM"/>
    <property type="match status" value="1"/>
</dbReference>
<evidence type="ECO:0000256" key="5">
    <source>
        <dbReference type="ARBA" id="ARBA00023014"/>
    </source>
</evidence>
<keyword evidence="2" id="KW-0949">S-adenosyl-L-methionine</keyword>
<keyword evidence="5" id="KW-0411">Iron-sulfur</keyword>
<dbReference type="GO" id="GO:0051536">
    <property type="term" value="F:iron-sulfur cluster binding"/>
    <property type="evidence" value="ECO:0007669"/>
    <property type="project" value="UniProtKB-KW"/>
</dbReference>
<protein>
    <recommendedName>
        <fullName evidence="6">Radical SAM core domain-containing protein</fullName>
    </recommendedName>
</protein>
<evidence type="ECO:0000313" key="8">
    <source>
        <dbReference type="Proteomes" id="UP000427769"/>
    </source>
</evidence>
<gene>
    <name evidence="7" type="ORF">DSCW_30610</name>
</gene>